<keyword evidence="2" id="KW-1185">Reference proteome</keyword>
<dbReference type="OrthoDB" id="3261222at2759"/>
<evidence type="ECO:0000313" key="2">
    <source>
        <dbReference type="Proteomes" id="UP000054007"/>
    </source>
</evidence>
<dbReference type="EMBL" id="KN881546">
    <property type="protein sequence ID" value="KIY60549.1"/>
    <property type="molecule type" value="Genomic_DNA"/>
</dbReference>
<organism evidence="1 2">
    <name type="scientific">Cylindrobasidium torrendii FP15055 ss-10</name>
    <dbReference type="NCBI Taxonomy" id="1314674"/>
    <lineage>
        <taxon>Eukaryota</taxon>
        <taxon>Fungi</taxon>
        <taxon>Dikarya</taxon>
        <taxon>Basidiomycota</taxon>
        <taxon>Agaricomycotina</taxon>
        <taxon>Agaricomycetes</taxon>
        <taxon>Agaricomycetidae</taxon>
        <taxon>Agaricales</taxon>
        <taxon>Marasmiineae</taxon>
        <taxon>Physalacriaceae</taxon>
        <taxon>Cylindrobasidium</taxon>
    </lineage>
</organism>
<proteinExistence type="predicted"/>
<feature type="non-terminal residue" evidence="1">
    <location>
        <position position="57"/>
    </location>
</feature>
<protein>
    <submittedName>
        <fullName evidence="1">Uncharacterized protein</fullName>
    </submittedName>
</protein>
<sequence>YLGMILDSGSRWREQAADAIRKGEEWMTQMARVSKPSGGISREALRRAYLGQAVPRM</sequence>
<dbReference type="AlphaFoldDB" id="A0A0D7ARU0"/>
<dbReference type="Proteomes" id="UP000054007">
    <property type="component" value="Unassembled WGS sequence"/>
</dbReference>
<reference evidence="1 2" key="1">
    <citation type="journal article" date="2015" name="Fungal Genet. Biol.">
        <title>Evolution of novel wood decay mechanisms in Agaricales revealed by the genome sequences of Fistulina hepatica and Cylindrobasidium torrendii.</title>
        <authorList>
            <person name="Floudas D."/>
            <person name="Held B.W."/>
            <person name="Riley R."/>
            <person name="Nagy L.G."/>
            <person name="Koehler G."/>
            <person name="Ransdell A.S."/>
            <person name="Younus H."/>
            <person name="Chow J."/>
            <person name="Chiniquy J."/>
            <person name="Lipzen A."/>
            <person name="Tritt A."/>
            <person name="Sun H."/>
            <person name="Haridas S."/>
            <person name="LaButti K."/>
            <person name="Ohm R.A."/>
            <person name="Kues U."/>
            <person name="Blanchette R.A."/>
            <person name="Grigoriev I.V."/>
            <person name="Minto R.E."/>
            <person name="Hibbett D.S."/>
        </authorList>
    </citation>
    <scope>NUCLEOTIDE SEQUENCE [LARGE SCALE GENOMIC DNA]</scope>
    <source>
        <strain evidence="1 2">FP15055 ss-10</strain>
    </source>
</reference>
<feature type="non-terminal residue" evidence="1">
    <location>
        <position position="1"/>
    </location>
</feature>
<gene>
    <name evidence="1" type="ORF">CYLTODRAFT_315614</name>
</gene>
<accession>A0A0D7ARU0</accession>
<name>A0A0D7ARU0_9AGAR</name>
<evidence type="ECO:0000313" key="1">
    <source>
        <dbReference type="EMBL" id="KIY60549.1"/>
    </source>
</evidence>